<keyword evidence="6 9" id="KW-0418">Kinase</keyword>
<dbReference type="EMBL" id="MVGT01001428">
    <property type="protein sequence ID" value="OVA12065.1"/>
    <property type="molecule type" value="Genomic_DNA"/>
</dbReference>
<dbReference type="GO" id="GO:0046316">
    <property type="term" value="F:gluconokinase activity"/>
    <property type="evidence" value="ECO:0007669"/>
    <property type="project" value="UniProtKB-EC"/>
</dbReference>
<dbReference type="OMA" id="YEGDDYH"/>
<evidence type="ECO:0000256" key="7">
    <source>
        <dbReference type="ARBA" id="ARBA00022840"/>
    </source>
</evidence>
<comment type="catalytic activity">
    <reaction evidence="8 9">
        <text>D-gluconate + ATP = 6-phospho-D-gluconate + ADP + H(+)</text>
        <dbReference type="Rhea" id="RHEA:19433"/>
        <dbReference type="ChEBI" id="CHEBI:15378"/>
        <dbReference type="ChEBI" id="CHEBI:18391"/>
        <dbReference type="ChEBI" id="CHEBI:30616"/>
        <dbReference type="ChEBI" id="CHEBI:58759"/>
        <dbReference type="ChEBI" id="CHEBI:456216"/>
        <dbReference type="EC" id="2.7.1.12"/>
    </reaction>
</comment>
<evidence type="ECO:0000313" key="11">
    <source>
        <dbReference type="Proteomes" id="UP000195402"/>
    </source>
</evidence>
<dbReference type="UniPathway" id="UPA00792"/>
<comment type="similarity">
    <text evidence="2 9">Belongs to the gluconokinase GntK/GntV family.</text>
</comment>
<evidence type="ECO:0000256" key="1">
    <source>
        <dbReference type="ARBA" id="ARBA00004875"/>
    </source>
</evidence>
<sequence length="184" mass="20814">MLAKKMECNFLDADNFHPQANIEKMSKGIPLTEEDRIPWLETLRDTLRNKMNLIKSMSSNIDTGNDKKKPEVILCCSALQKSYREILRTADPNYKPGSYIAGRVRFVCLEAPMEVIESRVKRRGEEGNHFMPASLLQSQFDLLQIDPAEKDITVVDATHSPQVIVNNIQASVFGSLNFISSLEN</sequence>
<evidence type="ECO:0000256" key="4">
    <source>
        <dbReference type="ARBA" id="ARBA00022679"/>
    </source>
</evidence>
<protein>
    <recommendedName>
        <fullName evidence="3 9">Gluconokinase</fullName>
        <ecNumber evidence="3 9">2.7.1.12</ecNumber>
    </recommendedName>
</protein>
<evidence type="ECO:0000256" key="6">
    <source>
        <dbReference type="ARBA" id="ARBA00022777"/>
    </source>
</evidence>
<dbReference type="Proteomes" id="UP000195402">
    <property type="component" value="Unassembled WGS sequence"/>
</dbReference>
<dbReference type="NCBIfam" id="TIGR01313">
    <property type="entry name" value="therm_gnt_kin"/>
    <property type="match status" value="1"/>
</dbReference>
<dbReference type="InParanoid" id="A0A200QNR1"/>
<dbReference type="OrthoDB" id="275177at2759"/>
<keyword evidence="4 9" id="KW-0808">Transferase</keyword>
<keyword evidence="7 9" id="KW-0067">ATP-binding</keyword>
<keyword evidence="11" id="KW-1185">Reference proteome</keyword>
<accession>A0A200QNR1</accession>
<organism evidence="10 11">
    <name type="scientific">Macleaya cordata</name>
    <name type="common">Five-seeded plume-poppy</name>
    <name type="synonym">Bocconia cordata</name>
    <dbReference type="NCBI Taxonomy" id="56857"/>
    <lineage>
        <taxon>Eukaryota</taxon>
        <taxon>Viridiplantae</taxon>
        <taxon>Streptophyta</taxon>
        <taxon>Embryophyta</taxon>
        <taxon>Tracheophyta</taxon>
        <taxon>Spermatophyta</taxon>
        <taxon>Magnoliopsida</taxon>
        <taxon>Ranunculales</taxon>
        <taxon>Papaveraceae</taxon>
        <taxon>Papaveroideae</taxon>
        <taxon>Macleaya</taxon>
    </lineage>
</organism>
<evidence type="ECO:0000256" key="5">
    <source>
        <dbReference type="ARBA" id="ARBA00022741"/>
    </source>
</evidence>
<reference evidence="10 11" key="1">
    <citation type="journal article" date="2017" name="Mol. Plant">
        <title>The Genome of Medicinal Plant Macleaya cordata Provides New Insights into Benzylisoquinoline Alkaloids Metabolism.</title>
        <authorList>
            <person name="Liu X."/>
            <person name="Liu Y."/>
            <person name="Huang P."/>
            <person name="Ma Y."/>
            <person name="Qing Z."/>
            <person name="Tang Q."/>
            <person name="Cao H."/>
            <person name="Cheng P."/>
            <person name="Zheng Y."/>
            <person name="Yuan Z."/>
            <person name="Zhou Y."/>
            <person name="Liu J."/>
            <person name="Tang Z."/>
            <person name="Zhuo Y."/>
            <person name="Zhang Y."/>
            <person name="Yu L."/>
            <person name="Huang J."/>
            <person name="Yang P."/>
            <person name="Peng Q."/>
            <person name="Zhang J."/>
            <person name="Jiang W."/>
            <person name="Zhang Z."/>
            <person name="Lin K."/>
            <person name="Ro D.K."/>
            <person name="Chen X."/>
            <person name="Xiong X."/>
            <person name="Shang Y."/>
            <person name="Huang S."/>
            <person name="Zeng J."/>
        </authorList>
    </citation>
    <scope>NUCLEOTIDE SEQUENCE [LARGE SCALE GENOMIC DNA]</scope>
    <source>
        <strain evidence="11">cv. BLH2017</strain>
        <tissue evidence="10">Root</tissue>
    </source>
</reference>
<dbReference type="CDD" id="cd02021">
    <property type="entry name" value="GntK"/>
    <property type="match status" value="1"/>
</dbReference>
<comment type="pathway">
    <text evidence="1 9">Carbohydrate acid metabolism; D-gluconate degradation.</text>
</comment>
<dbReference type="GO" id="GO:0005975">
    <property type="term" value="P:carbohydrate metabolic process"/>
    <property type="evidence" value="ECO:0007669"/>
    <property type="project" value="InterPro"/>
</dbReference>
<evidence type="ECO:0000256" key="9">
    <source>
        <dbReference type="RuleBase" id="RU363066"/>
    </source>
</evidence>
<evidence type="ECO:0000256" key="3">
    <source>
        <dbReference type="ARBA" id="ARBA00012054"/>
    </source>
</evidence>
<dbReference type="SUPFAM" id="SSF52540">
    <property type="entry name" value="P-loop containing nucleoside triphosphate hydrolases"/>
    <property type="match status" value="1"/>
</dbReference>
<dbReference type="STRING" id="56857.A0A200QNR1"/>
<dbReference type="PANTHER" id="PTHR43442">
    <property type="entry name" value="GLUCONOKINASE-RELATED"/>
    <property type="match status" value="1"/>
</dbReference>
<gene>
    <name evidence="10" type="ORF">BVC80_1485g39</name>
</gene>
<evidence type="ECO:0000256" key="8">
    <source>
        <dbReference type="ARBA" id="ARBA00048090"/>
    </source>
</evidence>
<dbReference type="AlphaFoldDB" id="A0A200QNR1"/>
<dbReference type="InterPro" id="IPR027417">
    <property type="entry name" value="P-loop_NTPase"/>
</dbReference>
<evidence type="ECO:0000256" key="2">
    <source>
        <dbReference type="ARBA" id="ARBA00008420"/>
    </source>
</evidence>
<comment type="caution">
    <text evidence="10">The sequence shown here is derived from an EMBL/GenBank/DDBJ whole genome shotgun (WGS) entry which is preliminary data.</text>
</comment>
<dbReference type="FunCoup" id="A0A200QNR1">
    <property type="interactions" value="737"/>
</dbReference>
<name>A0A200QNR1_MACCD</name>
<dbReference type="InterPro" id="IPR006001">
    <property type="entry name" value="Therm_gnt_kin"/>
</dbReference>
<proteinExistence type="inferred from homology"/>
<keyword evidence="5 9" id="KW-0547">Nucleotide-binding</keyword>
<dbReference type="EC" id="2.7.1.12" evidence="3 9"/>
<dbReference type="Gene3D" id="3.40.50.300">
    <property type="entry name" value="P-loop containing nucleotide triphosphate hydrolases"/>
    <property type="match status" value="1"/>
</dbReference>
<dbReference type="GO" id="GO:0005524">
    <property type="term" value="F:ATP binding"/>
    <property type="evidence" value="ECO:0007669"/>
    <property type="project" value="UniProtKB-KW"/>
</dbReference>
<dbReference type="PANTHER" id="PTHR43442:SF3">
    <property type="entry name" value="GLUCONOKINASE-RELATED"/>
    <property type="match status" value="1"/>
</dbReference>
<evidence type="ECO:0000313" key="10">
    <source>
        <dbReference type="EMBL" id="OVA12065.1"/>
    </source>
</evidence>
<dbReference type="GO" id="GO:0005737">
    <property type="term" value="C:cytoplasm"/>
    <property type="evidence" value="ECO:0007669"/>
    <property type="project" value="TreeGrafter"/>
</dbReference>